<dbReference type="WBParaSite" id="PTRK_0001021800.1">
    <property type="protein sequence ID" value="PTRK_0001021800.1"/>
    <property type="gene ID" value="PTRK_0001021800"/>
</dbReference>
<evidence type="ECO:0000313" key="3">
    <source>
        <dbReference type="Proteomes" id="UP000038045"/>
    </source>
</evidence>
<keyword evidence="3" id="KW-1185">Reference proteome</keyword>
<dbReference type="SUPFAM" id="SSF50156">
    <property type="entry name" value="PDZ domain-like"/>
    <property type="match status" value="1"/>
</dbReference>
<dbReference type="InterPro" id="IPR017379">
    <property type="entry name" value="GIPC1/2/3"/>
</dbReference>
<evidence type="ECO:0000313" key="4">
    <source>
        <dbReference type="WBParaSite" id="PTRK_0001021800.1"/>
    </source>
</evidence>
<protein>
    <submittedName>
        <fullName evidence="4">PDZ domain-containing protein</fullName>
    </submittedName>
</protein>
<organism evidence="3 4">
    <name type="scientific">Parastrongyloides trichosuri</name>
    <name type="common">Possum-specific nematode worm</name>
    <dbReference type="NCBI Taxonomy" id="131310"/>
    <lineage>
        <taxon>Eukaryota</taxon>
        <taxon>Metazoa</taxon>
        <taxon>Ecdysozoa</taxon>
        <taxon>Nematoda</taxon>
        <taxon>Chromadorea</taxon>
        <taxon>Rhabditida</taxon>
        <taxon>Tylenchina</taxon>
        <taxon>Panagrolaimomorpha</taxon>
        <taxon>Strongyloidoidea</taxon>
        <taxon>Strongyloididae</taxon>
        <taxon>Parastrongyloides</taxon>
    </lineage>
</organism>
<accession>A0A0N4ZNV5</accession>
<name>A0A0N4ZNV5_PARTI</name>
<evidence type="ECO:0000259" key="2">
    <source>
        <dbReference type="PROSITE" id="PS50106"/>
    </source>
</evidence>
<evidence type="ECO:0000256" key="1">
    <source>
        <dbReference type="ARBA" id="ARBA00009011"/>
    </source>
</evidence>
<dbReference type="Gene3D" id="2.30.42.10">
    <property type="match status" value="1"/>
</dbReference>
<dbReference type="FunFam" id="2.30.42.10:FF:000097">
    <property type="entry name" value="PDZ domain-containing protein GIPC1 isoform 1"/>
    <property type="match status" value="1"/>
</dbReference>
<dbReference type="PROSITE" id="PS50106">
    <property type="entry name" value="PDZ"/>
    <property type="match status" value="1"/>
</dbReference>
<feature type="domain" description="PDZ" evidence="2">
    <location>
        <begin position="125"/>
        <end position="193"/>
    </location>
</feature>
<dbReference type="SMART" id="SM00228">
    <property type="entry name" value="PDZ"/>
    <property type="match status" value="1"/>
</dbReference>
<proteinExistence type="inferred from homology"/>
<dbReference type="InterPro" id="IPR036034">
    <property type="entry name" value="PDZ_sf"/>
</dbReference>
<dbReference type="Pfam" id="PF25083">
    <property type="entry name" value="GIPC1_GH1"/>
    <property type="match status" value="1"/>
</dbReference>
<reference evidence="4" key="1">
    <citation type="submission" date="2017-02" db="UniProtKB">
        <authorList>
            <consortium name="WormBaseParasite"/>
        </authorList>
    </citation>
    <scope>IDENTIFICATION</scope>
</reference>
<comment type="similarity">
    <text evidence="1">Belongs to the GIPC family.</text>
</comment>
<dbReference type="PANTHER" id="PTHR12259">
    <property type="entry name" value="RGS-GAIP INTERACTING PROTEIN GIPC"/>
    <property type="match status" value="1"/>
</dbReference>
<dbReference type="InterPro" id="IPR001478">
    <property type="entry name" value="PDZ"/>
</dbReference>
<dbReference type="PANTHER" id="PTHR12259:SF1">
    <property type="entry name" value="GH21964P"/>
    <property type="match status" value="1"/>
</dbReference>
<dbReference type="Pfam" id="PF00595">
    <property type="entry name" value="PDZ"/>
    <property type="match status" value="1"/>
</dbReference>
<dbReference type="InterPro" id="IPR055349">
    <property type="entry name" value="GH2_GIPC"/>
</dbReference>
<dbReference type="InterPro" id="IPR056814">
    <property type="entry name" value="GIPC1-3_GH1"/>
</dbReference>
<sequence>MRYSRSRSRNRHISRDEVDSRLSSQMTDLFGAPNINNEVVLSTDIIPRTPRFECSLAHGSSIAFISGFKNLPELYLNISKAFNISPDDILYCTANSMKVEPSAFITNNVNIGDTIYVHVKGQRKEVQLTKTGDALGITITDNGAGYCFVKKIKPGSTSALASPAIAIGDHIEKINGTPMIGMTHCNVARILRNISVGETFVLRLIEPLKSGFSQISTRGNRIPGKSTTGITSGMETLRFKANGEAVIQEAPDQMIILAMNEIFESYLGLHDDELALSMWELGRGCNNILEFTEQINKSDMASIEFPDELIFDMWGVVDDYKKSRLQKPTNDKK</sequence>
<dbReference type="Proteomes" id="UP000038045">
    <property type="component" value="Unplaced"/>
</dbReference>
<dbReference type="Pfam" id="PF25082">
    <property type="entry name" value="GIPC1_GH2"/>
    <property type="match status" value="1"/>
</dbReference>
<dbReference type="AlphaFoldDB" id="A0A0N4ZNV5"/>
<dbReference type="STRING" id="131310.A0A0N4ZNV5"/>